<name>A0A2M9CGE6_9MICO</name>
<comment type="caution">
    <text evidence="2">The sequence shown here is derived from an EMBL/GenBank/DDBJ whole genome shotgun (WGS) entry which is preliminary data.</text>
</comment>
<evidence type="ECO:0000256" key="1">
    <source>
        <dbReference type="SAM" id="Phobius"/>
    </source>
</evidence>
<keyword evidence="1" id="KW-0472">Membrane</keyword>
<keyword evidence="1" id="KW-0812">Transmembrane</keyword>
<dbReference type="RefSeq" id="WP_157802198.1">
    <property type="nucleotide sequence ID" value="NZ_PGFF01000001.1"/>
</dbReference>
<keyword evidence="3" id="KW-1185">Reference proteome</keyword>
<keyword evidence="1" id="KW-1133">Transmembrane helix</keyword>
<evidence type="ECO:0000313" key="2">
    <source>
        <dbReference type="EMBL" id="PJJ70959.1"/>
    </source>
</evidence>
<evidence type="ECO:0000313" key="3">
    <source>
        <dbReference type="Proteomes" id="UP000228758"/>
    </source>
</evidence>
<sequence>MTTRPFPALGPAPAEEAADPFHLDDPIEAEHDEVQGRRDLGLRVLGIALEPVKYAFPILWLLAAGVAFVVAQLWIVGLRMRNRPRPAATAPATRPVAIITRDLPRAA</sequence>
<reference evidence="2 3" key="1">
    <citation type="submission" date="2017-11" db="EMBL/GenBank/DDBJ databases">
        <title>Genomic Encyclopedia of Archaeal and Bacterial Type Strains, Phase II (KMG-II): From Individual Species to Whole Genera.</title>
        <authorList>
            <person name="Goeker M."/>
        </authorList>
    </citation>
    <scope>NUCLEOTIDE SEQUENCE [LARGE SCALE GENOMIC DNA]</scope>
    <source>
        <strain evidence="2 3">DSM 27393</strain>
    </source>
</reference>
<proteinExistence type="predicted"/>
<dbReference type="Proteomes" id="UP000228758">
    <property type="component" value="Unassembled WGS sequence"/>
</dbReference>
<gene>
    <name evidence="2" type="ORF">CLV46_0491</name>
</gene>
<protein>
    <submittedName>
        <fullName evidence="2">Uncharacterized protein</fullName>
    </submittedName>
</protein>
<feature type="transmembrane region" description="Helical" evidence="1">
    <location>
        <begin position="54"/>
        <end position="76"/>
    </location>
</feature>
<accession>A0A2M9CGE6</accession>
<organism evidence="2 3">
    <name type="scientific">Diaminobutyricimonas aerilata</name>
    <dbReference type="NCBI Taxonomy" id="1162967"/>
    <lineage>
        <taxon>Bacteria</taxon>
        <taxon>Bacillati</taxon>
        <taxon>Actinomycetota</taxon>
        <taxon>Actinomycetes</taxon>
        <taxon>Micrococcales</taxon>
        <taxon>Microbacteriaceae</taxon>
        <taxon>Diaminobutyricimonas</taxon>
    </lineage>
</organism>
<dbReference type="EMBL" id="PGFF01000001">
    <property type="protein sequence ID" value="PJJ70959.1"/>
    <property type="molecule type" value="Genomic_DNA"/>
</dbReference>
<dbReference type="AlphaFoldDB" id="A0A2M9CGE6"/>